<keyword evidence="3" id="KW-1185">Reference proteome</keyword>
<evidence type="ECO:0000313" key="2">
    <source>
        <dbReference type="EMBL" id="NKI32161.1"/>
    </source>
</evidence>
<name>A0ABX1GQG7_9FLAO</name>
<evidence type="ECO:0000256" key="1">
    <source>
        <dbReference type="SAM" id="Phobius"/>
    </source>
</evidence>
<sequence length="86" mass="9717">MAFGFHGRTAEAYNRSLLKKRPIRTKNDVYGKGGKTSLDFKKSTKKEAATYTKRDLRKQESLLVLQLSVVALLVLIILVLAYALIF</sequence>
<evidence type="ECO:0000313" key="3">
    <source>
        <dbReference type="Proteomes" id="UP000718451"/>
    </source>
</evidence>
<comment type="caution">
    <text evidence="2">The sequence shown here is derived from an EMBL/GenBank/DDBJ whole genome shotgun (WGS) entry which is preliminary data.</text>
</comment>
<dbReference type="EMBL" id="JAAWWL010000002">
    <property type="protein sequence ID" value="NKI32161.1"/>
    <property type="molecule type" value="Genomic_DNA"/>
</dbReference>
<dbReference type="Proteomes" id="UP000718451">
    <property type="component" value="Unassembled WGS sequence"/>
</dbReference>
<accession>A0ABX1GQG7</accession>
<dbReference type="RefSeq" id="WP_168552380.1">
    <property type="nucleotide sequence ID" value="NZ_JAAWWL010000002.1"/>
</dbReference>
<proteinExistence type="predicted"/>
<feature type="transmembrane region" description="Helical" evidence="1">
    <location>
        <begin position="62"/>
        <end position="85"/>
    </location>
</feature>
<reference evidence="2 3" key="1">
    <citation type="submission" date="2020-04" db="EMBL/GenBank/DDBJ databases">
        <authorList>
            <person name="Yoon J."/>
        </authorList>
    </citation>
    <scope>NUCLEOTIDE SEQUENCE [LARGE SCALE GENOMIC DNA]</scope>
    <source>
        <strain evidence="2 3">DJ-13</strain>
    </source>
</reference>
<gene>
    <name evidence="2" type="ORF">HCU67_09430</name>
</gene>
<keyword evidence="1" id="KW-0812">Transmembrane</keyword>
<protein>
    <recommendedName>
        <fullName evidence="4">Riboflavin synthase subunit beta</fullName>
    </recommendedName>
</protein>
<organism evidence="2 3">
    <name type="scientific">Croceivirga thetidis</name>
    <dbReference type="NCBI Taxonomy" id="2721623"/>
    <lineage>
        <taxon>Bacteria</taxon>
        <taxon>Pseudomonadati</taxon>
        <taxon>Bacteroidota</taxon>
        <taxon>Flavobacteriia</taxon>
        <taxon>Flavobacteriales</taxon>
        <taxon>Flavobacteriaceae</taxon>
        <taxon>Croceivirga</taxon>
    </lineage>
</organism>
<evidence type="ECO:0008006" key="4">
    <source>
        <dbReference type="Google" id="ProtNLM"/>
    </source>
</evidence>
<keyword evidence="1" id="KW-0472">Membrane</keyword>
<keyword evidence="1" id="KW-1133">Transmembrane helix</keyword>